<feature type="compositionally biased region" description="Low complexity" evidence="1">
    <location>
        <begin position="482"/>
        <end position="504"/>
    </location>
</feature>
<organism evidence="3 4">
    <name type="scientific">Tigriopus californicus</name>
    <name type="common">Marine copepod</name>
    <dbReference type="NCBI Taxonomy" id="6832"/>
    <lineage>
        <taxon>Eukaryota</taxon>
        <taxon>Metazoa</taxon>
        <taxon>Ecdysozoa</taxon>
        <taxon>Arthropoda</taxon>
        <taxon>Crustacea</taxon>
        <taxon>Multicrustacea</taxon>
        <taxon>Hexanauplia</taxon>
        <taxon>Copepoda</taxon>
        <taxon>Harpacticoida</taxon>
        <taxon>Harpacticidae</taxon>
        <taxon>Tigriopus</taxon>
    </lineage>
</organism>
<feature type="region of interest" description="Disordered" evidence="1">
    <location>
        <begin position="128"/>
        <end position="157"/>
    </location>
</feature>
<feature type="region of interest" description="Disordered" evidence="1">
    <location>
        <begin position="20"/>
        <end position="51"/>
    </location>
</feature>
<feature type="region of interest" description="Disordered" evidence="1">
    <location>
        <begin position="246"/>
        <end position="283"/>
    </location>
</feature>
<feature type="compositionally biased region" description="Polar residues" evidence="1">
    <location>
        <begin position="626"/>
        <end position="635"/>
    </location>
</feature>
<dbReference type="STRING" id="6832.A0A553PNN8"/>
<dbReference type="Pfam" id="PF00538">
    <property type="entry name" value="Linker_histone"/>
    <property type="match status" value="1"/>
</dbReference>
<feature type="region of interest" description="Disordered" evidence="1">
    <location>
        <begin position="371"/>
        <end position="594"/>
    </location>
</feature>
<keyword evidence="4" id="KW-1185">Reference proteome</keyword>
<evidence type="ECO:0000259" key="2">
    <source>
        <dbReference type="PROSITE" id="PS51504"/>
    </source>
</evidence>
<dbReference type="GO" id="GO:0003677">
    <property type="term" value="F:DNA binding"/>
    <property type="evidence" value="ECO:0007669"/>
    <property type="project" value="InterPro"/>
</dbReference>
<evidence type="ECO:0000313" key="4">
    <source>
        <dbReference type="Proteomes" id="UP000318571"/>
    </source>
</evidence>
<dbReference type="PROSITE" id="PS51504">
    <property type="entry name" value="H15"/>
    <property type="match status" value="1"/>
</dbReference>
<feature type="compositionally biased region" description="Polar residues" evidence="1">
    <location>
        <begin position="20"/>
        <end position="38"/>
    </location>
</feature>
<dbReference type="GO" id="GO:0006334">
    <property type="term" value="P:nucleosome assembly"/>
    <property type="evidence" value="ECO:0007669"/>
    <property type="project" value="InterPro"/>
</dbReference>
<dbReference type="OMA" id="CSYTRTP"/>
<protein>
    <recommendedName>
        <fullName evidence="2">H15 domain-containing protein</fullName>
    </recommendedName>
</protein>
<dbReference type="EMBL" id="VCGU01000002">
    <property type="protein sequence ID" value="TRY79287.1"/>
    <property type="molecule type" value="Genomic_DNA"/>
</dbReference>
<gene>
    <name evidence="3" type="ORF">TCAL_14797</name>
</gene>
<feature type="region of interest" description="Disordered" evidence="1">
    <location>
        <begin position="618"/>
        <end position="641"/>
    </location>
</feature>
<accession>A0A553PNN8</accession>
<dbReference type="InterPro" id="IPR005818">
    <property type="entry name" value="Histone_H1/H5_H15"/>
</dbReference>
<feature type="compositionally biased region" description="Low complexity" evidence="1">
    <location>
        <begin position="413"/>
        <end position="442"/>
    </location>
</feature>
<reference evidence="3 4" key="1">
    <citation type="journal article" date="2018" name="Nat. Ecol. Evol.">
        <title>Genomic signatures of mitonuclear coevolution across populations of Tigriopus californicus.</title>
        <authorList>
            <person name="Barreto F.S."/>
            <person name="Watson E.T."/>
            <person name="Lima T.G."/>
            <person name="Willett C.S."/>
            <person name="Edmands S."/>
            <person name="Li W."/>
            <person name="Burton R.S."/>
        </authorList>
    </citation>
    <scope>NUCLEOTIDE SEQUENCE [LARGE SCALE GENOMIC DNA]</scope>
    <source>
        <strain evidence="3 4">San Diego</strain>
    </source>
</reference>
<feature type="domain" description="H15" evidence="2">
    <location>
        <begin position="320"/>
        <end position="414"/>
    </location>
</feature>
<proteinExistence type="predicted"/>
<comment type="caution">
    <text evidence="3">The sequence shown here is derived from an EMBL/GenBank/DDBJ whole genome shotgun (WGS) entry which is preliminary data.</text>
</comment>
<dbReference type="Proteomes" id="UP000318571">
    <property type="component" value="Chromosome 6"/>
</dbReference>
<dbReference type="InterPro" id="IPR036390">
    <property type="entry name" value="WH_DNA-bd_sf"/>
</dbReference>
<dbReference type="CDD" id="cd00073">
    <property type="entry name" value="H15"/>
    <property type="match status" value="1"/>
</dbReference>
<sequence length="682" mass="71796">MNASLRFDLRMTDISFESSQAPVSNNYDSGRSCSYTRTPDSRESQARTGGEAPASCQARWFHQSSVAVKVAAGVAPSVVPANKRYQPQGAQPQAVEAVEAVETSTASLQYPSHPEPKQLRIQFNLKVNDLRPDGGPRRRMPAPTDRSLPQSTDSLVARPSYPRDISFEVLKLPFQTTMTLAVVARTPVPRTQGNLKRGRAAKAPAKAAKPAGSIKAPVAVKVAAGVAPSVVPAKVKARHLIRSSQAPVSNNYDSGRSCSYTRTPDSRESQARTGGEGSGQSCQAAGSIKAPVAVKVAAGVAPSVVPAKVKAVGTTKAVSAHPGYAKMVHEALKHLQDRKGSSRQAILKYIMANFTVGNDQKPVNNHLKKALVGGTKKRKSEECPASKPKVPARKRAADSQTAAPQANKKAKVTKTPASTTRTSPASAAKKSAKATESSPASSLDSETGGAQETLGQRQQTQPTNSRPPPGSARSDNKSVNSVAQAAPSTQVPAPAPTAAPVSQPRSRTRPAVAKRASKVPQPQRARGKQTKPQGAQPQAVEAVEAVEPVPHSSTPAIPSQSSCESSSTSRSTISGPTGTQEAPMPAPQTASLPQSTGLFGREAVNGAAIQSPAMKAIRRSRWGQGPTEQNQNQENPGPLFGPIPNPLTMLSNRSPSARTRIWPGTPTGWLHRCRLKLSFISL</sequence>
<evidence type="ECO:0000313" key="3">
    <source>
        <dbReference type="EMBL" id="TRY79287.1"/>
    </source>
</evidence>
<name>A0A553PNN8_TIGCA</name>
<evidence type="ECO:0000256" key="1">
    <source>
        <dbReference type="SAM" id="MobiDB-lite"/>
    </source>
</evidence>
<feature type="compositionally biased region" description="Polar residues" evidence="1">
    <location>
        <begin position="443"/>
        <end position="464"/>
    </location>
</feature>
<dbReference type="Gene3D" id="1.10.10.10">
    <property type="entry name" value="Winged helix-like DNA-binding domain superfamily/Winged helix DNA-binding domain"/>
    <property type="match status" value="1"/>
</dbReference>
<feature type="compositionally biased region" description="Low complexity" evidence="1">
    <location>
        <begin position="532"/>
        <end position="550"/>
    </location>
</feature>
<dbReference type="GO" id="GO:0000786">
    <property type="term" value="C:nucleosome"/>
    <property type="evidence" value="ECO:0007669"/>
    <property type="project" value="InterPro"/>
</dbReference>
<dbReference type="SMART" id="SM00526">
    <property type="entry name" value="H15"/>
    <property type="match status" value="1"/>
</dbReference>
<feature type="compositionally biased region" description="Polar residues" evidence="1">
    <location>
        <begin position="246"/>
        <end position="263"/>
    </location>
</feature>
<dbReference type="SUPFAM" id="SSF46785">
    <property type="entry name" value="Winged helix' DNA-binding domain"/>
    <property type="match status" value="1"/>
</dbReference>
<dbReference type="AlphaFoldDB" id="A0A553PNN8"/>
<feature type="compositionally biased region" description="Low complexity" evidence="1">
    <location>
        <begin position="559"/>
        <end position="579"/>
    </location>
</feature>
<dbReference type="InterPro" id="IPR036388">
    <property type="entry name" value="WH-like_DNA-bd_sf"/>
</dbReference>